<feature type="compositionally biased region" description="Basic and acidic residues" evidence="1">
    <location>
        <begin position="1"/>
        <end position="10"/>
    </location>
</feature>
<dbReference type="EMBL" id="HBIV01038837">
    <property type="protein sequence ID" value="CAE0675846.1"/>
    <property type="molecule type" value="Transcribed_RNA"/>
</dbReference>
<feature type="region of interest" description="Disordered" evidence="1">
    <location>
        <begin position="1"/>
        <end position="22"/>
    </location>
</feature>
<organism evidence="2">
    <name type="scientific">Lotharella globosa</name>
    <dbReference type="NCBI Taxonomy" id="91324"/>
    <lineage>
        <taxon>Eukaryota</taxon>
        <taxon>Sar</taxon>
        <taxon>Rhizaria</taxon>
        <taxon>Cercozoa</taxon>
        <taxon>Chlorarachniophyceae</taxon>
        <taxon>Lotharella</taxon>
    </lineage>
</organism>
<name>A0A7S3Z955_9EUKA</name>
<evidence type="ECO:0000313" key="2">
    <source>
        <dbReference type="EMBL" id="CAE0675846.1"/>
    </source>
</evidence>
<proteinExistence type="predicted"/>
<accession>A0A7S3Z955</accession>
<evidence type="ECO:0000256" key="1">
    <source>
        <dbReference type="SAM" id="MobiDB-lite"/>
    </source>
</evidence>
<protein>
    <submittedName>
        <fullName evidence="2">Uncharacterized protein</fullName>
    </submittedName>
</protein>
<gene>
    <name evidence="2" type="ORF">LGLO00237_LOCUS27623</name>
</gene>
<sequence length="220" mass="24778">MWADVGRDHSYTSPRFRGKKAAAVPKWAQPPKHKIGFFRTTNQAMFNAKLPQSARVSPPPRYVAPKGFATSRLATTKDKNFDFYMTTNKSFMKGKVKKKKKVHFSSPVSGQANTTVWGGFRHNVSRTSLALPPPPKVRPVGPPYYSSQKYYYAVKHWKSPRLAEEPKNFETSHKKFHAKVNHYDNQKLVPKSRTYSTTSRGGYAVQCSVGGPISAWGGLQ</sequence>
<reference evidence="2" key="1">
    <citation type="submission" date="2021-01" db="EMBL/GenBank/DDBJ databases">
        <authorList>
            <person name="Corre E."/>
            <person name="Pelletier E."/>
            <person name="Niang G."/>
            <person name="Scheremetjew M."/>
            <person name="Finn R."/>
            <person name="Kale V."/>
            <person name="Holt S."/>
            <person name="Cochrane G."/>
            <person name="Meng A."/>
            <person name="Brown T."/>
            <person name="Cohen L."/>
        </authorList>
    </citation>
    <scope>NUCLEOTIDE SEQUENCE</scope>
    <source>
        <strain evidence="2">CCCM811</strain>
    </source>
</reference>
<dbReference type="AlphaFoldDB" id="A0A7S3Z955"/>